<dbReference type="InterPro" id="IPR044068">
    <property type="entry name" value="CB"/>
</dbReference>
<protein>
    <submittedName>
        <fullName evidence="9">Tyrosine-type recombinase/integrase</fullName>
    </submittedName>
</protein>
<dbReference type="InterPro" id="IPR004107">
    <property type="entry name" value="Integrase_SAM-like_N"/>
</dbReference>
<keyword evidence="4 6" id="KW-0238">DNA-binding</keyword>
<evidence type="ECO:0000256" key="6">
    <source>
        <dbReference type="PROSITE-ProRule" id="PRU01248"/>
    </source>
</evidence>
<dbReference type="PANTHER" id="PTHR30349:SF89">
    <property type="entry name" value="INTEGRASE_RECOMBINASE"/>
    <property type="match status" value="1"/>
</dbReference>
<reference evidence="9 10" key="1">
    <citation type="submission" date="2020-08" db="EMBL/GenBank/DDBJ databases">
        <title>Genome public.</title>
        <authorList>
            <person name="Liu C."/>
            <person name="Sun Q."/>
        </authorList>
    </citation>
    <scope>NUCLEOTIDE SEQUENCE [LARGE SCALE GENOMIC DNA]</scope>
    <source>
        <strain evidence="9 10">NSJ-35</strain>
    </source>
</reference>
<dbReference type="InterPro" id="IPR002104">
    <property type="entry name" value="Integrase_catalytic"/>
</dbReference>
<keyword evidence="3" id="KW-0229">DNA integration</keyword>
<keyword evidence="5" id="KW-0233">DNA recombination</keyword>
<gene>
    <name evidence="9" type="ORF">H8S18_04630</name>
</gene>
<organism evidence="9 10">
    <name type="scientific">Christensenella tenuis</name>
    <dbReference type="NCBI Taxonomy" id="2763033"/>
    <lineage>
        <taxon>Bacteria</taxon>
        <taxon>Bacillati</taxon>
        <taxon>Bacillota</taxon>
        <taxon>Clostridia</taxon>
        <taxon>Christensenellales</taxon>
        <taxon>Christensenellaceae</taxon>
        <taxon>Christensenella</taxon>
    </lineage>
</organism>
<comment type="similarity">
    <text evidence="2">Belongs to the 'phage' integrase family.</text>
</comment>
<comment type="function">
    <text evidence="1">Site-specific tyrosine recombinase, which acts by catalyzing the cutting and rejoining of the recombining DNA molecules.</text>
</comment>
<dbReference type="Gene3D" id="1.10.150.130">
    <property type="match status" value="1"/>
</dbReference>
<evidence type="ECO:0000259" key="8">
    <source>
        <dbReference type="PROSITE" id="PS51900"/>
    </source>
</evidence>
<dbReference type="InterPro" id="IPR013762">
    <property type="entry name" value="Integrase-like_cat_sf"/>
</dbReference>
<dbReference type="Gene3D" id="1.10.443.10">
    <property type="entry name" value="Intergrase catalytic core"/>
    <property type="match status" value="1"/>
</dbReference>
<evidence type="ECO:0000256" key="5">
    <source>
        <dbReference type="ARBA" id="ARBA00023172"/>
    </source>
</evidence>
<keyword evidence="10" id="KW-1185">Reference proteome</keyword>
<dbReference type="InterPro" id="IPR050090">
    <property type="entry name" value="Tyrosine_recombinase_XerCD"/>
</dbReference>
<evidence type="ECO:0000256" key="1">
    <source>
        <dbReference type="ARBA" id="ARBA00003283"/>
    </source>
</evidence>
<dbReference type="PANTHER" id="PTHR30349">
    <property type="entry name" value="PHAGE INTEGRASE-RELATED"/>
    <property type="match status" value="1"/>
</dbReference>
<sequence>MGQTITLKETGQKKKEYMEYLLTQEKAKNTAKAYARHIDTFIHYIRDERKREEFGKIELVEFKQWLLPKYSPSTINLIIRSLNGLFAFMGFEAMKLKKLKQQKSNSVENVLTMDEYKKLLTAAKMRNEKMYYIIRTLAGTGIRVGELKYITVDAVKHGEARIINKGKIRNVVLKENIRHMLADYCANNDIMGGVIFEGRNGREVISRSYICSAMKELGTRVGIPREKLFAHNLRHLFAKRFIEKTNDIVTLADVLGHTSIDTTRIYTRTSNAEKKAKIEQVDL</sequence>
<dbReference type="Proteomes" id="UP000606889">
    <property type="component" value="Unassembled WGS sequence"/>
</dbReference>
<accession>A0ABR7ECV6</accession>
<comment type="caution">
    <text evidence="9">The sequence shown here is derived from an EMBL/GenBank/DDBJ whole genome shotgun (WGS) entry which is preliminary data.</text>
</comment>
<proteinExistence type="inferred from homology"/>
<evidence type="ECO:0000313" key="10">
    <source>
        <dbReference type="Proteomes" id="UP000606889"/>
    </source>
</evidence>
<evidence type="ECO:0000313" key="9">
    <source>
        <dbReference type="EMBL" id="MBC5647612.1"/>
    </source>
</evidence>
<dbReference type="SUPFAM" id="SSF56349">
    <property type="entry name" value="DNA breaking-rejoining enzymes"/>
    <property type="match status" value="1"/>
</dbReference>
<dbReference type="Pfam" id="PF13495">
    <property type="entry name" value="Phage_int_SAM_4"/>
    <property type="match status" value="1"/>
</dbReference>
<evidence type="ECO:0000259" key="7">
    <source>
        <dbReference type="PROSITE" id="PS51898"/>
    </source>
</evidence>
<name>A0ABR7ECV6_9FIRM</name>
<dbReference type="InterPro" id="IPR010998">
    <property type="entry name" value="Integrase_recombinase_N"/>
</dbReference>
<feature type="domain" description="Tyr recombinase" evidence="7">
    <location>
        <begin position="106"/>
        <end position="279"/>
    </location>
</feature>
<feature type="domain" description="Core-binding (CB)" evidence="8">
    <location>
        <begin position="8"/>
        <end position="90"/>
    </location>
</feature>
<dbReference type="RefSeq" id="WP_186857132.1">
    <property type="nucleotide sequence ID" value="NZ_JACOON010000002.1"/>
</dbReference>
<evidence type="ECO:0000256" key="2">
    <source>
        <dbReference type="ARBA" id="ARBA00008857"/>
    </source>
</evidence>
<evidence type="ECO:0000256" key="3">
    <source>
        <dbReference type="ARBA" id="ARBA00022908"/>
    </source>
</evidence>
<dbReference type="PROSITE" id="PS51898">
    <property type="entry name" value="TYR_RECOMBINASE"/>
    <property type="match status" value="1"/>
</dbReference>
<dbReference type="InterPro" id="IPR011010">
    <property type="entry name" value="DNA_brk_join_enz"/>
</dbReference>
<dbReference type="PROSITE" id="PS51900">
    <property type="entry name" value="CB"/>
    <property type="match status" value="1"/>
</dbReference>
<evidence type="ECO:0000256" key="4">
    <source>
        <dbReference type="ARBA" id="ARBA00023125"/>
    </source>
</evidence>
<dbReference type="Pfam" id="PF00589">
    <property type="entry name" value="Phage_integrase"/>
    <property type="match status" value="1"/>
</dbReference>
<dbReference type="EMBL" id="JACOON010000002">
    <property type="protein sequence ID" value="MBC5647612.1"/>
    <property type="molecule type" value="Genomic_DNA"/>
</dbReference>